<keyword evidence="2" id="KW-1185">Reference proteome</keyword>
<accession>A0ACB7SCF6</accession>
<reference evidence="1" key="1">
    <citation type="submission" date="2020-05" db="EMBL/GenBank/DDBJ databases">
        <title>Large-scale comparative analyses of tick genomes elucidate their genetic diversity and vector capacities.</title>
        <authorList>
            <person name="Jia N."/>
            <person name="Wang J."/>
            <person name="Shi W."/>
            <person name="Du L."/>
            <person name="Sun Y."/>
            <person name="Zhan W."/>
            <person name="Jiang J."/>
            <person name="Wang Q."/>
            <person name="Zhang B."/>
            <person name="Ji P."/>
            <person name="Sakyi L.B."/>
            <person name="Cui X."/>
            <person name="Yuan T."/>
            <person name="Jiang B."/>
            <person name="Yang W."/>
            <person name="Lam T.T.-Y."/>
            <person name="Chang Q."/>
            <person name="Ding S."/>
            <person name="Wang X."/>
            <person name="Zhu J."/>
            <person name="Ruan X."/>
            <person name="Zhao L."/>
            <person name="Wei J."/>
            <person name="Que T."/>
            <person name="Du C."/>
            <person name="Cheng J."/>
            <person name="Dai P."/>
            <person name="Han X."/>
            <person name="Huang E."/>
            <person name="Gao Y."/>
            <person name="Liu J."/>
            <person name="Shao H."/>
            <person name="Ye R."/>
            <person name="Li L."/>
            <person name="Wei W."/>
            <person name="Wang X."/>
            <person name="Wang C."/>
            <person name="Yang T."/>
            <person name="Huo Q."/>
            <person name="Li W."/>
            <person name="Guo W."/>
            <person name="Chen H."/>
            <person name="Zhou L."/>
            <person name="Ni X."/>
            <person name="Tian J."/>
            <person name="Zhou Y."/>
            <person name="Sheng Y."/>
            <person name="Liu T."/>
            <person name="Pan Y."/>
            <person name="Xia L."/>
            <person name="Li J."/>
            <person name="Zhao F."/>
            <person name="Cao W."/>
        </authorList>
    </citation>
    <scope>NUCLEOTIDE SEQUENCE</scope>
    <source>
        <strain evidence="1">Hyas-2018</strain>
    </source>
</reference>
<gene>
    <name evidence="1" type="ORF">HPB50_000360</name>
</gene>
<sequence length="517" mass="57106">MWLKGGEEKMDCSVNFATSSDSECDAPAAGNPHGQSVEDMRDEAEESENTGQAVELENMQEKAKEPDSPGQAVEVDNAQEKTGKGCAIKLPVVKSRGRPSKRIHQRKIRTKREEEGPVPFKDLSPKSQEKLLLTGIAGQEAAARVLNEEGVLDESDIEVRPEELPSALLDHRVPLTKLKKYFTAEAWLLLSSSRDPSRFPLHPDYVPSVFTHKATVRDGADAQFETAQNRKQSADFTDMEGKGRMHFPKKTFSPESSECDNEPESPIKTKSKTKTPNGPESHLLRLLERKKENIRRLAKEKDDHGPPSKKQHKGGMDKCYRDRLERQGIPAGVVPLAVKQMNHYIVGKLGDIEKLAKWVISNLDIEPDNADMRHDLLSLLPSSRNGRDSPAVRVNTRCNIVAADLRTKACLQELLAITELRGVLVAAWVPADKTSSTRFLHSIHEDVTDAELLWVQPQSTATRIPKPATDSNLPKACVQQSKSQGSYSSTSCITTGCPCYSLKIACISGAHSVGTLR</sequence>
<protein>
    <submittedName>
        <fullName evidence="1">Uncharacterized protein</fullName>
    </submittedName>
</protein>
<comment type="caution">
    <text evidence="1">The sequence shown here is derived from an EMBL/GenBank/DDBJ whole genome shotgun (WGS) entry which is preliminary data.</text>
</comment>
<evidence type="ECO:0000313" key="1">
    <source>
        <dbReference type="EMBL" id="KAH6931767.1"/>
    </source>
</evidence>
<dbReference type="EMBL" id="CM023484">
    <property type="protein sequence ID" value="KAH6931767.1"/>
    <property type="molecule type" value="Genomic_DNA"/>
</dbReference>
<dbReference type="Proteomes" id="UP000821845">
    <property type="component" value="Chromosome 4"/>
</dbReference>
<organism evidence="1 2">
    <name type="scientific">Hyalomma asiaticum</name>
    <name type="common">Tick</name>
    <dbReference type="NCBI Taxonomy" id="266040"/>
    <lineage>
        <taxon>Eukaryota</taxon>
        <taxon>Metazoa</taxon>
        <taxon>Ecdysozoa</taxon>
        <taxon>Arthropoda</taxon>
        <taxon>Chelicerata</taxon>
        <taxon>Arachnida</taxon>
        <taxon>Acari</taxon>
        <taxon>Parasitiformes</taxon>
        <taxon>Ixodida</taxon>
        <taxon>Ixodoidea</taxon>
        <taxon>Ixodidae</taxon>
        <taxon>Hyalomminae</taxon>
        <taxon>Hyalomma</taxon>
    </lineage>
</organism>
<proteinExistence type="predicted"/>
<name>A0ACB7SCF6_HYAAI</name>
<evidence type="ECO:0000313" key="2">
    <source>
        <dbReference type="Proteomes" id="UP000821845"/>
    </source>
</evidence>